<dbReference type="InterPro" id="IPR051319">
    <property type="entry name" value="Oligoribo/pAp-PDE_c-di-AMP_PDE"/>
</dbReference>
<feature type="domain" description="DHHA1" evidence="2">
    <location>
        <begin position="227"/>
        <end position="309"/>
    </location>
</feature>
<dbReference type="Gene3D" id="3.10.310.30">
    <property type="match status" value="1"/>
</dbReference>
<evidence type="ECO:0000259" key="2">
    <source>
        <dbReference type="Pfam" id="PF02272"/>
    </source>
</evidence>
<dbReference type="AlphaFoldDB" id="A0A9D1Q0N2"/>
<reference evidence="3" key="1">
    <citation type="journal article" date="2021" name="PeerJ">
        <title>Extensive microbial diversity within the chicken gut microbiome revealed by metagenomics and culture.</title>
        <authorList>
            <person name="Gilroy R."/>
            <person name="Ravi A."/>
            <person name="Getino M."/>
            <person name="Pursley I."/>
            <person name="Horton D.L."/>
            <person name="Alikhan N.F."/>
            <person name="Baker D."/>
            <person name="Gharbi K."/>
            <person name="Hall N."/>
            <person name="Watson M."/>
            <person name="Adriaenssens E.M."/>
            <person name="Foster-Nyarko E."/>
            <person name="Jarju S."/>
            <person name="Secka A."/>
            <person name="Antonio M."/>
            <person name="Oren A."/>
            <person name="Chaudhuri R.R."/>
            <person name="La Ragione R."/>
            <person name="Hildebrand F."/>
            <person name="Pallen M.J."/>
        </authorList>
    </citation>
    <scope>NUCLEOTIDE SEQUENCE</scope>
    <source>
        <strain evidence="3">12435</strain>
    </source>
</reference>
<dbReference type="Pfam" id="PF02272">
    <property type="entry name" value="DHHA1"/>
    <property type="match status" value="1"/>
</dbReference>
<dbReference type="EMBL" id="DXHS01000030">
    <property type="protein sequence ID" value="HIW02057.1"/>
    <property type="molecule type" value="Genomic_DNA"/>
</dbReference>
<gene>
    <name evidence="3" type="ORF">H9892_01815</name>
</gene>
<protein>
    <submittedName>
        <fullName evidence="3">Bifunctional oligoribonuclease/PAP phosphatase NrnA</fullName>
    </submittedName>
</protein>
<proteinExistence type="predicted"/>
<dbReference type="Gene3D" id="3.90.1640.10">
    <property type="entry name" value="inorganic pyrophosphatase (n-terminal core)"/>
    <property type="match status" value="1"/>
</dbReference>
<dbReference type="Pfam" id="PF01368">
    <property type="entry name" value="DHH"/>
    <property type="match status" value="1"/>
</dbReference>
<sequence>MSILEAIDNARSVIICGHVRPDGDCIGSAFALREYCLNAGKIADVCSPSPIPESYKFVRNSEAFNALTRKVYDLFIAVDCATRERIGRMEGFFRSADRTVCIDHHEGHDGFADINLVKSNASSTCEMVYDLLEPTGRITKEIADYLFTGLSTDTGHFMHSNTDSKVLYTAYKLSCLGADCHGIATELYRRRSRAKTKLIAKSIEAMRFYMDGKVCVIPMTQQLLDDCGISSNDTEGIIDYAISVEGVEIGVSLCAEKDNEYKVSFRSRGRHVNDIAEVFGGGGHVYAAGCRVFGKTEDVIDKILKAIRDTEEI</sequence>
<dbReference type="Proteomes" id="UP000823990">
    <property type="component" value="Unassembled WGS sequence"/>
</dbReference>
<evidence type="ECO:0000259" key="1">
    <source>
        <dbReference type="Pfam" id="PF01368"/>
    </source>
</evidence>
<feature type="domain" description="DDH" evidence="1">
    <location>
        <begin position="13"/>
        <end position="149"/>
    </location>
</feature>
<comment type="caution">
    <text evidence="3">The sequence shown here is derived from an EMBL/GenBank/DDBJ whole genome shotgun (WGS) entry which is preliminary data.</text>
</comment>
<dbReference type="InterPro" id="IPR003156">
    <property type="entry name" value="DHHA1_dom"/>
</dbReference>
<dbReference type="InterPro" id="IPR038763">
    <property type="entry name" value="DHH_sf"/>
</dbReference>
<dbReference type="PANTHER" id="PTHR47618">
    <property type="entry name" value="BIFUNCTIONAL OLIGORIBONUCLEASE AND PAP PHOSPHATASE NRNA"/>
    <property type="match status" value="1"/>
</dbReference>
<dbReference type="GO" id="GO:0003676">
    <property type="term" value="F:nucleic acid binding"/>
    <property type="evidence" value="ECO:0007669"/>
    <property type="project" value="InterPro"/>
</dbReference>
<evidence type="ECO:0000313" key="3">
    <source>
        <dbReference type="EMBL" id="HIW02057.1"/>
    </source>
</evidence>
<dbReference type="InterPro" id="IPR001667">
    <property type="entry name" value="DDH_dom"/>
</dbReference>
<dbReference type="PANTHER" id="PTHR47618:SF1">
    <property type="entry name" value="BIFUNCTIONAL OLIGORIBONUCLEASE AND PAP PHOSPHATASE NRNA"/>
    <property type="match status" value="1"/>
</dbReference>
<accession>A0A9D1Q0N2</accession>
<organism evidence="3 4">
    <name type="scientific">Candidatus Protoclostridium stercorigallinarum</name>
    <dbReference type="NCBI Taxonomy" id="2838741"/>
    <lineage>
        <taxon>Bacteria</taxon>
        <taxon>Bacillati</taxon>
        <taxon>Bacillota</taxon>
        <taxon>Clostridia</taxon>
        <taxon>Candidatus Protoclostridium</taxon>
    </lineage>
</organism>
<reference evidence="3" key="2">
    <citation type="submission" date="2021-04" db="EMBL/GenBank/DDBJ databases">
        <authorList>
            <person name="Gilroy R."/>
        </authorList>
    </citation>
    <scope>NUCLEOTIDE SEQUENCE</scope>
    <source>
        <strain evidence="3">12435</strain>
    </source>
</reference>
<dbReference type="SUPFAM" id="SSF64182">
    <property type="entry name" value="DHH phosphoesterases"/>
    <property type="match status" value="1"/>
</dbReference>
<evidence type="ECO:0000313" key="4">
    <source>
        <dbReference type="Proteomes" id="UP000823990"/>
    </source>
</evidence>
<name>A0A9D1Q0N2_9FIRM</name>